<proteinExistence type="predicted"/>
<evidence type="ECO:0000313" key="1">
    <source>
        <dbReference type="EMBL" id="UQS24120.1"/>
    </source>
</evidence>
<gene>
    <name evidence="1" type="ORF">L1857_15440</name>
</gene>
<sequence>MLGRSHRHGSATRAPSVRALATSGKLPPELAALFTPPGQEKWTRIAEAVDERLDEVDPAVRGAFALAGAYGHLDDIGFLSSGEMAEHNDRAIALLERALEHGVPDEEAEDLWEVTRRVPEVAHLARDREEYLAKHGATAGQRLKAKLDEADARYAAGDRAGALVLFREVGEADLWGEFSGAMDMADLGWCRLLQDAVRFDGPEATRRIWQEARASRHAARFPHPHWSVPLAELLMGAGVPDILEVVVAERLDAALRDHLPWELSEDERWTLSRAIDELEQHHRA</sequence>
<evidence type="ECO:0000313" key="2">
    <source>
        <dbReference type="Proteomes" id="UP000830158"/>
    </source>
</evidence>
<dbReference type="EMBL" id="CP091196">
    <property type="protein sequence ID" value="UQS24120.1"/>
    <property type="molecule type" value="Genomic_DNA"/>
</dbReference>
<name>A0ABY4NVR6_9PSEU</name>
<dbReference type="Proteomes" id="UP000830158">
    <property type="component" value="Chromosome"/>
</dbReference>
<accession>A0ABY4NVR6</accession>
<organism evidence="1 2">
    <name type="scientific">Amycolatopsis thermalba</name>
    <dbReference type="NCBI Taxonomy" id="944492"/>
    <lineage>
        <taxon>Bacteria</taxon>
        <taxon>Bacillati</taxon>
        <taxon>Actinomycetota</taxon>
        <taxon>Actinomycetes</taxon>
        <taxon>Pseudonocardiales</taxon>
        <taxon>Pseudonocardiaceae</taxon>
        <taxon>Amycolatopsis</taxon>
    </lineage>
</organism>
<dbReference type="RefSeq" id="WP_249465408.1">
    <property type="nucleotide sequence ID" value="NZ_CP091196.1"/>
</dbReference>
<reference evidence="1" key="1">
    <citation type="submission" date="2022-01" db="EMBL/GenBank/DDBJ databases">
        <title>PSI-footprinting approach for the identification of protein synthesis inhibitor producers.</title>
        <authorList>
            <person name="Handel F."/>
            <person name="Kulik A."/>
            <person name="Wex K.W."/>
            <person name="Berscheid A."/>
            <person name="Saur J.S."/>
            <person name="Winkler A."/>
            <person name="Wibberg D."/>
            <person name="Kalinowski J."/>
            <person name="Broetz-Oesterhelt H."/>
            <person name="Mast Y."/>
        </authorList>
    </citation>
    <scope>NUCLEOTIDE SEQUENCE</scope>
    <source>
        <strain evidence="1">KNN 49.3e</strain>
    </source>
</reference>
<protein>
    <submittedName>
        <fullName evidence="1">Uncharacterized protein</fullName>
    </submittedName>
</protein>
<keyword evidence="2" id="KW-1185">Reference proteome</keyword>